<dbReference type="PRINTS" id="PR00019">
    <property type="entry name" value="LEURICHRPT"/>
</dbReference>
<feature type="compositionally biased region" description="Basic and acidic residues" evidence="10">
    <location>
        <begin position="421"/>
        <end position="447"/>
    </location>
</feature>
<keyword evidence="7" id="KW-0067">ATP-binding</keyword>
<evidence type="ECO:0000256" key="1">
    <source>
        <dbReference type="ARBA" id="ARBA00004236"/>
    </source>
</evidence>
<reference evidence="13" key="1">
    <citation type="submission" date="2020-03" db="EMBL/GenBank/DDBJ databases">
        <title>A high-quality chromosome-level genome assembly of a woody plant with both climbing and erect habits, Rhamnella rubrinervis.</title>
        <authorList>
            <person name="Lu Z."/>
            <person name="Yang Y."/>
            <person name="Zhu X."/>
            <person name="Sun Y."/>
        </authorList>
    </citation>
    <scope>NUCLEOTIDE SEQUENCE</scope>
    <source>
        <strain evidence="13">BYM</strain>
        <tissue evidence="13">Leaf</tissue>
    </source>
</reference>
<gene>
    <name evidence="13" type="ORF">FNV43_RR06027</name>
</gene>
<comment type="subcellular location">
    <subcellularLocation>
        <location evidence="1">Cell membrane</location>
    </subcellularLocation>
</comment>
<dbReference type="OrthoDB" id="676979at2759"/>
<keyword evidence="6" id="KW-0547">Nucleotide-binding</keyword>
<dbReference type="SUPFAM" id="SSF52058">
    <property type="entry name" value="L domain-like"/>
    <property type="match status" value="1"/>
</dbReference>
<keyword evidence="3" id="KW-0433">Leucine-rich repeat</keyword>
<keyword evidence="2" id="KW-1003">Cell membrane</keyword>
<evidence type="ECO:0000256" key="9">
    <source>
        <dbReference type="ARBA" id="ARBA00023180"/>
    </source>
</evidence>
<dbReference type="FunFam" id="3.80.10.10:FF:000299">
    <property type="entry name" value="Piriformospora indica-insensitive protein 2"/>
    <property type="match status" value="1"/>
</dbReference>
<dbReference type="EMBL" id="VOIH02000003">
    <property type="protein sequence ID" value="KAF3449948.1"/>
    <property type="molecule type" value="Genomic_DNA"/>
</dbReference>
<evidence type="ECO:0000256" key="11">
    <source>
        <dbReference type="SAM" id="Phobius"/>
    </source>
</evidence>
<evidence type="ECO:0000256" key="2">
    <source>
        <dbReference type="ARBA" id="ARBA00022475"/>
    </source>
</evidence>
<keyword evidence="5" id="KW-0677">Repeat</keyword>
<dbReference type="InterPro" id="IPR003591">
    <property type="entry name" value="Leu-rich_rpt_typical-subtyp"/>
</dbReference>
<feature type="transmembrane region" description="Helical" evidence="11">
    <location>
        <begin position="462"/>
        <end position="481"/>
    </location>
</feature>
<dbReference type="Proteomes" id="UP000796880">
    <property type="component" value="Unassembled WGS sequence"/>
</dbReference>
<name>A0A8K0MLD9_9ROSA</name>
<dbReference type="InterPro" id="IPR050647">
    <property type="entry name" value="Plant_LRR-RLKs"/>
</dbReference>
<comment type="caution">
    <text evidence="13">The sequence shown here is derived from an EMBL/GenBank/DDBJ whole genome shotgun (WGS) entry which is preliminary data.</text>
</comment>
<evidence type="ECO:0000313" key="14">
    <source>
        <dbReference type="Proteomes" id="UP000796880"/>
    </source>
</evidence>
<feature type="chain" id="PRO_5035443752" evidence="12">
    <location>
        <begin position="24"/>
        <end position="482"/>
    </location>
</feature>
<keyword evidence="11" id="KW-1133">Transmembrane helix</keyword>
<dbReference type="Gene3D" id="3.80.10.10">
    <property type="entry name" value="Ribonuclease Inhibitor"/>
    <property type="match status" value="3"/>
</dbReference>
<keyword evidence="11" id="KW-0812">Transmembrane</keyword>
<keyword evidence="14" id="KW-1185">Reference proteome</keyword>
<evidence type="ECO:0000256" key="7">
    <source>
        <dbReference type="ARBA" id="ARBA00022840"/>
    </source>
</evidence>
<dbReference type="Pfam" id="PF13855">
    <property type="entry name" value="LRR_8"/>
    <property type="match status" value="2"/>
</dbReference>
<dbReference type="GO" id="GO:0005524">
    <property type="term" value="F:ATP binding"/>
    <property type="evidence" value="ECO:0007669"/>
    <property type="project" value="UniProtKB-KW"/>
</dbReference>
<dbReference type="GO" id="GO:0051707">
    <property type="term" value="P:response to other organism"/>
    <property type="evidence" value="ECO:0007669"/>
    <property type="project" value="UniProtKB-ARBA"/>
</dbReference>
<sequence length="482" mass="52527">MASVSFLAFGLLVLACNEVLISAILHNNNTDVEVETMIMEKEELLGLFEVLDALLDDSKWAQQHPLPCTETPWPGVQCEIGDQDPPLFHVTKIHIGPDILNPPCKSSARLSDSLFKLPYLKTLSIFNCFLESNFTLSPTLFDSSSFPPLEHLALGSNPSLSGLIPPGLAKVVSLKVLTLSQNKLEGRIPREIGGLVTLEQLDLSDNSLSGEVPLEIGGLENLTILDLSWNGLEGQVPCSLGQLELLQKIDLSSNSFMGRLPSEIGKLKNLILLDLSHNSINGPVPETLSGLENLEYLIVDHNPLNTEIPKFVGSLGKLQTMSLSACGLRGPILPFSWSSLKHLSALSLDNNSLTGTVPPSLGTLESLEHLNLSNNELSGELSLPEDFINRLGKRLDVRGNNGLCTSNHLQVPVCLNRKDKALSTGKHPDDQSERIKPADDDHEHHMNESSSESEAPFLKQKLIISMSVIITVCSFLSIFLLI</sequence>
<dbReference type="InterPro" id="IPR032675">
    <property type="entry name" value="LRR_dom_sf"/>
</dbReference>
<dbReference type="PANTHER" id="PTHR48056:SF81">
    <property type="entry name" value="RECEPTOR PROTEIN-TYROSINE KINASE CEPR1"/>
    <property type="match status" value="1"/>
</dbReference>
<dbReference type="InterPro" id="IPR001611">
    <property type="entry name" value="Leu-rich_rpt"/>
</dbReference>
<dbReference type="FunFam" id="3.80.10.10:FF:000269">
    <property type="entry name" value="Piriformospora indica-insensitive protein 2"/>
    <property type="match status" value="1"/>
</dbReference>
<evidence type="ECO:0000256" key="12">
    <source>
        <dbReference type="SAM" id="SignalP"/>
    </source>
</evidence>
<accession>A0A8K0MLD9</accession>
<dbReference type="GO" id="GO:0005886">
    <property type="term" value="C:plasma membrane"/>
    <property type="evidence" value="ECO:0007669"/>
    <property type="project" value="UniProtKB-SubCell"/>
</dbReference>
<proteinExistence type="predicted"/>
<dbReference type="SMART" id="SM00369">
    <property type="entry name" value="LRR_TYP"/>
    <property type="match status" value="5"/>
</dbReference>
<protein>
    <submittedName>
        <fullName evidence="13">Uncharacterized protein</fullName>
    </submittedName>
</protein>
<evidence type="ECO:0000256" key="6">
    <source>
        <dbReference type="ARBA" id="ARBA00022741"/>
    </source>
</evidence>
<evidence type="ECO:0000256" key="10">
    <source>
        <dbReference type="SAM" id="MobiDB-lite"/>
    </source>
</evidence>
<evidence type="ECO:0000313" key="13">
    <source>
        <dbReference type="EMBL" id="KAF3449948.1"/>
    </source>
</evidence>
<keyword evidence="9" id="KW-0325">Glycoprotein</keyword>
<keyword evidence="4 12" id="KW-0732">Signal</keyword>
<evidence type="ECO:0000256" key="5">
    <source>
        <dbReference type="ARBA" id="ARBA00022737"/>
    </source>
</evidence>
<dbReference type="PANTHER" id="PTHR48056">
    <property type="entry name" value="LRR RECEPTOR-LIKE SERINE/THREONINE-PROTEIN KINASE-RELATED"/>
    <property type="match status" value="1"/>
</dbReference>
<organism evidence="13 14">
    <name type="scientific">Rhamnella rubrinervis</name>
    <dbReference type="NCBI Taxonomy" id="2594499"/>
    <lineage>
        <taxon>Eukaryota</taxon>
        <taxon>Viridiplantae</taxon>
        <taxon>Streptophyta</taxon>
        <taxon>Embryophyta</taxon>
        <taxon>Tracheophyta</taxon>
        <taxon>Spermatophyta</taxon>
        <taxon>Magnoliopsida</taxon>
        <taxon>eudicotyledons</taxon>
        <taxon>Gunneridae</taxon>
        <taxon>Pentapetalae</taxon>
        <taxon>rosids</taxon>
        <taxon>fabids</taxon>
        <taxon>Rosales</taxon>
        <taxon>Rhamnaceae</taxon>
        <taxon>rhamnoid group</taxon>
        <taxon>Rhamneae</taxon>
        <taxon>Rhamnella</taxon>
    </lineage>
</organism>
<evidence type="ECO:0000256" key="4">
    <source>
        <dbReference type="ARBA" id="ARBA00022729"/>
    </source>
</evidence>
<evidence type="ECO:0000256" key="3">
    <source>
        <dbReference type="ARBA" id="ARBA00022614"/>
    </source>
</evidence>
<evidence type="ECO:0000256" key="8">
    <source>
        <dbReference type="ARBA" id="ARBA00023136"/>
    </source>
</evidence>
<dbReference type="Pfam" id="PF00560">
    <property type="entry name" value="LRR_1"/>
    <property type="match status" value="3"/>
</dbReference>
<dbReference type="AlphaFoldDB" id="A0A8K0MLD9"/>
<keyword evidence="8 11" id="KW-0472">Membrane</keyword>
<feature type="region of interest" description="Disordered" evidence="10">
    <location>
        <begin position="421"/>
        <end position="452"/>
    </location>
</feature>
<feature type="signal peptide" evidence="12">
    <location>
        <begin position="1"/>
        <end position="23"/>
    </location>
</feature>